<dbReference type="PROSITE" id="PS50943">
    <property type="entry name" value="HTH_CROC1"/>
    <property type="match status" value="1"/>
</dbReference>
<dbReference type="EMBL" id="JACPUR010000024">
    <property type="protein sequence ID" value="MBI3128150.1"/>
    <property type="molecule type" value="Genomic_DNA"/>
</dbReference>
<protein>
    <submittedName>
        <fullName evidence="5">Helix-turn-helix domain-containing protein</fullName>
    </submittedName>
</protein>
<evidence type="ECO:0000259" key="4">
    <source>
        <dbReference type="PROSITE" id="PS50943"/>
    </source>
</evidence>
<organism evidence="5 6">
    <name type="scientific">Tectimicrobiota bacterium</name>
    <dbReference type="NCBI Taxonomy" id="2528274"/>
    <lineage>
        <taxon>Bacteria</taxon>
        <taxon>Pseudomonadati</taxon>
        <taxon>Nitrospinota/Tectimicrobiota group</taxon>
        <taxon>Candidatus Tectimicrobiota</taxon>
    </lineage>
</organism>
<dbReference type="Gene3D" id="1.10.260.40">
    <property type="entry name" value="lambda repressor-like DNA-binding domains"/>
    <property type="match status" value="1"/>
</dbReference>
<dbReference type="InterPro" id="IPR015927">
    <property type="entry name" value="Peptidase_S24_S26A/B/C"/>
</dbReference>
<keyword evidence="1" id="KW-0805">Transcription regulation</keyword>
<dbReference type="AlphaFoldDB" id="A0A932I1G1"/>
<sequence>MAKPSDLKEVGKRIAQARKKRGLNPNQLARKADISWANLIRYEEGKNEPGAGKLLRIADALGVTVDWLLGRDGAAEQEEARPLDVAVRVADGVQGPGRLRDVDFRAVPLVSGSIAAGKSRIVEEAIEEYALIHVSQLGRRGDVVAVRVSREMGRSMLPLIQPGAVVAIDRRDKVITPEGIYAVRDEAGGCTLKRLQWTPPRLWLIPENRDEPVSHLDLPDEDPGARIVGRVVWAYQPFV</sequence>
<keyword evidence="2" id="KW-0238">DNA-binding</keyword>
<evidence type="ECO:0000256" key="2">
    <source>
        <dbReference type="ARBA" id="ARBA00023125"/>
    </source>
</evidence>
<dbReference type="GO" id="GO:0003677">
    <property type="term" value="F:DNA binding"/>
    <property type="evidence" value="ECO:0007669"/>
    <property type="project" value="UniProtKB-KW"/>
</dbReference>
<evidence type="ECO:0000313" key="5">
    <source>
        <dbReference type="EMBL" id="MBI3128150.1"/>
    </source>
</evidence>
<dbReference type="Proteomes" id="UP000782312">
    <property type="component" value="Unassembled WGS sequence"/>
</dbReference>
<reference evidence="5" key="1">
    <citation type="submission" date="2020-07" db="EMBL/GenBank/DDBJ databases">
        <title>Huge and variable diversity of episymbiotic CPR bacteria and DPANN archaea in groundwater ecosystems.</title>
        <authorList>
            <person name="He C.Y."/>
            <person name="Keren R."/>
            <person name="Whittaker M."/>
            <person name="Farag I.F."/>
            <person name="Doudna J."/>
            <person name="Cate J.H.D."/>
            <person name="Banfield J.F."/>
        </authorList>
    </citation>
    <scope>NUCLEOTIDE SEQUENCE</scope>
    <source>
        <strain evidence="5">NC_groundwater_763_Ag_S-0.2um_68_21</strain>
    </source>
</reference>
<dbReference type="PANTHER" id="PTHR40661">
    <property type="match status" value="1"/>
</dbReference>
<dbReference type="Pfam" id="PF01381">
    <property type="entry name" value="HTH_3"/>
    <property type="match status" value="1"/>
</dbReference>
<dbReference type="Pfam" id="PF00717">
    <property type="entry name" value="Peptidase_S24"/>
    <property type="match status" value="1"/>
</dbReference>
<dbReference type="SMART" id="SM00530">
    <property type="entry name" value="HTH_XRE"/>
    <property type="match status" value="1"/>
</dbReference>
<dbReference type="Gene3D" id="2.10.109.10">
    <property type="entry name" value="Umud Fragment, subunit A"/>
    <property type="match status" value="1"/>
</dbReference>
<gene>
    <name evidence="5" type="ORF">HYZ11_11145</name>
</gene>
<comment type="caution">
    <text evidence="5">The sequence shown here is derived from an EMBL/GenBank/DDBJ whole genome shotgun (WGS) entry which is preliminary data.</text>
</comment>
<evidence type="ECO:0000313" key="6">
    <source>
        <dbReference type="Proteomes" id="UP000782312"/>
    </source>
</evidence>
<dbReference type="InterPro" id="IPR010982">
    <property type="entry name" value="Lambda_DNA-bd_dom_sf"/>
</dbReference>
<evidence type="ECO:0000256" key="1">
    <source>
        <dbReference type="ARBA" id="ARBA00023015"/>
    </source>
</evidence>
<proteinExistence type="predicted"/>
<feature type="domain" description="HTH cro/C1-type" evidence="4">
    <location>
        <begin position="14"/>
        <end position="68"/>
    </location>
</feature>
<keyword evidence="3" id="KW-0804">Transcription</keyword>
<dbReference type="InterPro" id="IPR001387">
    <property type="entry name" value="Cro/C1-type_HTH"/>
</dbReference>
<dbReference type="InterPro" id="IPR036286">
    <property type="entry name" value="LexA/Signal_pep-like_sf"/>
</dbReference>
<dbReference type="CDD" id="cd00093">
    <property type="entry name" value="HTH_XRE"/>
    <property type="match status" value="1"/>
</dbReference>
<dbReference type="SUPFAM" id="SSF51306">
    <property type="entry name" value="LexA/Signal peptidase"/>
    <property type="match status" value="1"/>
</dbReference>
<dbReference type="CDD" id="cd06462">
    <property type="entry name" value="Peptidase_S24_S26"/>
    <property type="match status" value="1"/>
</dbReference>
<dbReference type="PANTHER" id="PTHR40661:SF3">
    <property type="entry name" value="FELS-1 PROPHAGE TRANSCRIPTIONAL REGULATOR"/>
    <property type="match status" value="1"/>
</dbReference>
<name>A0A932I1G1_UNCTE</name>
<evidence type="ECO:0000256" key="3">
    <source>
        <dbReference type="ARBA" id="ARBA00023163"/>
    </source>
</evidence>
<dbReference type="SUPFAM" id="SSF47413">
    <property type="entry name" value="lambda repressor-like DNA-binding domains"/>
    <property type="match status" value="1"/>
</dbReference>
<accession>A0A932I1G1</accession>